<dbReference type="Proteomes" id="UP000673691">
    <property type="component" value="Unassembled WGS sequence"/>
</dbReference>
<reference evidence="2 3" key="1">
    <citation type="journal article" name="Sci. Rep.">
        <title>Genome-scale phylogenetic analyses confirm Olpidium as the closest living zoosporic fungus to the non-flagellated, terrestrial fungi.</title>
        <authorList>
            <person name="Chang Y."/>
            <person name="Rochon D."/>
            <person name="Sekimoto S."/>
            <person name="Wang Y."/>
            <person name="Chovatia M."/>
            <person name="Sandor L."/>
            <person name="Salamov A."/>
            <person name="Grigoriev I.V."/>
            <person name="Stajich J.E."/>
            <person name="Spatafora J.W."/>
        </authorList>
    </citation>
    <scope>NUCLEOTIDE SEQUENCE [LARGE SCALE GENOMIC DNA]</scope>
    <source>
        <strain evidence="2">S191</strain>
    </source>
</reference>
<comment type="caution">
    <text evidence="2">The sequence shown here is derived from an EMBL/GenBank/DDBJ whole genome shotgun (WGS) entry which is preliminary data.</text>
</comment>
<dbReference type="EMBL" id="JAEFCI010004973">
    <property type="protein sequence ID" value="KAG5460603.1"/>
    <property type="molecule type" value="Genomic_DNA"/>
</dbReference>
<keyword evidence="3" id="KW-1185">Reference proteome</keyword>
<gene>
    <name evidence="2" type="ORF">BJ554DRAFT_7326</name>
</gene>
<feature type="region of interest" description="Disordered" evidence="1">
    <location>
        <begin position="21"/>
        <end position="41"/>
    </location>
</feature>
<accession>A0A8H7ZW10</accession>
<evidence type="ECO:0000313" key="2">
    <source>
        <dbReference type="EMBL" id="KAG5460603.1"/>
    </source>
</evidence>
<organism evidence="2 3">
    <name type="scientific">Olpidium bornovanus</name>
    <dbReference type="NCBI Taxonomy" id="278681"/>
    <lineage>
        <taxon>Eukaryota</taxon>
        <taxon>Fungi</taxon>
        <taxon>Fungi incertae sedis</taxon>
        <taxon>Olpidiomycota</taxon>
        <taxon>Olpidiomycotina</taxon>
        <taxon>Olpidiomycetes</taxon>
        <taxon>Olpidiales</taxon>
        <taxon>Olpidiaceae</taxon>
        <taxon>Olpidium</taxon>
    </lineage>
</organism>
<evidence type="ECO:0000313" key="3">
    <source>
        <dbReference type="Proteomes" id="UP000673691"/>
    </source>
</evidence>
<evidence type="ECO:0000256" key="1">
    <source>
        <dbReference type="SAM" id="MobiDB-lite"/>
    </source>
</evidence>
<proteinExistence type="predicted"/>
<dbReference type="AlphaFoldDB" id="A0A8H7ZW10"/>
<name>A0A8H7ZW10_9FUNG</name>
<sequence>MDVSLTFLGRTLVHSVICCPQSRGSQPSTPPVQSVRKPSASHSPFCPCSLINVAIKTSSNVVQARHEVSRTFSLQYHARCT</sequence>
<protein>
    <submittedName>
        <fullName evidence="2">Uncharacterized protein</fullName>
    </submittedName>
</protein>